<dbReference type="InterPro" id="IPR040241">
    <property type="entry name" value="TRP_Flc/Pkd2-like"/>
</dbReference>
<dbReference type="Proteomes" id="UP000838763">
    <property type="component" value="Unassembled WGS sequence"/>
</dbReference>
<dbReference type="GO" id="GO:0055085">
    <property type="term" value="P:transmembrane transport"/>
    <property type="evidence" value="ECO:0007669"/>
    <property type="project" value="TreeGrafter"/>
</dbReference>
<feature type="transmembrane region" description="Helical" evidence="2">
    <location>
        <begin position="136"/>
        <end position="153"/>
    </location>
</feature>
<accession>A0A9P1GVV2</accession>
<feature type="transmembrane region" description="Helical" evidence="2">
    <location>
        <begin position="196"/>
        <end position="221"/>
    </location>
</feature>
<protein>
    <recommendedName>
        <fullName evidence="3">TRP C-terminal domain-containing protein</fullName>
    </recommendedName>
</protein>
<dbReference type="OrthoDB" id="5377623at2759"/>
<evidence type="ECO:0000313" key="4">
    <source>
        <dbReference type="EMBL" id="CAI4210980.1"/>
    </source>
</evidence>
<feature type="transmembrane region" description="Helical" evidence="2">
    <location>
        <begin position="108"/>
        <end position="130"/>
    </location>
</feature>
<name>A0A9P1GVV2_9PEZI</name>
<dbReference type="InterPro" id="IPR010308">
    <property type="entry name" value="TRP_C"/>
</dbReference>
<keyword evidence="2" id="KW-0812">Transmembrane</keyword>
<reference evidence="4" key="1">
    <citation type="submission" date="2022-11" db="EMBL/GenBank/DDBJ databases">
        <authorList>
            <person name="Scott C."/>
            <person name="Bruce N."/>
        </authorList>
    </citation>
    <scope>NUCLEOTIDE SEQUENCE</scope>
</reference>
<feature type="transmembrane region" description="Helical" evidence="2">
    <location>
        <begin position="165"/>
        <end position="184"/>
    </location>
</feature>
<keyword evidence="2" id="KW-1133">Transmembrane helix</keyword>
<sequence length="406" mass="44838">MGFLVLLAVGSVVFYACFVRLRLGRYEVVRDRLRVEPSRVLKVIPAITLVCHSSLPPEEEKARRPLATLPWLHVRYADDDPARVSVHEDDAYVKRFGWLTAHYRRTRWWFFAWWFGYQVVRAALLGAAVASPMAQVFGLLLIEVVAFIVTARLQPFEGSRNAAAAVWLLGISKVATAGLSIGFLPAFGLGGIPSTALAIIVVLIQLVLVAAVLVLIILGVISSWMSLTRDRESFPASLASRRATFLAKVERRAADVPEPVKTASSEPEEEQKPIVPYFSVNSVRREPKIGETLGRLSDRYSMNNGSGVFLVAPGGIGSRPVSLSSRHSVSSLRRAALVHPGSRSTVDLALPPPEPPMRPAERPDSSRLRRQMSPPLEAPEDQGAALERVQARAFDDKEVRRSVRWQ</sequence>
<evidence type="ECO:0000313" key="5">
    <source>
        <dbReference type="Proteomes" id="UP000838763"/>
    </source>
</evidence>
<dbReference type="GO" id="GO:0009272">
    <property type="term" value="P:fungal-type cell wall biogenesis"/>
    <property type="evidence" value="ECO:0007669"/>
    <property type="project" value="TreeGrafter"/>
</dbReference>
<dbReference type="PANTHER" id="PTHR31145">
    <property type="entry name" value="INTEGRAL MEMBRANE PROTEIN (AFU_ORTHOLOGUE AFUA_7G01610)"/>
    <property type="match status" value="1"/>
</dbReference>
<feature type="domain" description="TRP C-terminal" evidence="3">
    <location>
        <begin position="82"/>
        <end position="238"/>
    </location>
</feature>
<feature type="region of interest" description="Disordered" evidence="1">
    <location>
        <begin position="334"/>
        <end position="384"/>
    </location>
</feature>
<evidence type="ECO:0000259" key="3">
    <source>
        <dbReference type="Pfam" id="PF06011"/>
    </source>
</evidence>
<evidence type="ECO:0000256" key="2">
    <source>
        <dbReference type="SAM" id="Phobius"/>
    </source>
</evidence>
<keyword evidence="2" id="KW-0472">Membrane</keyword>
<evidence type="ECO:0000256" key="1">
    <source>
        <dbReference type="SAM" id="MobiDB-lite"/>
    </source>
</evidence>
<dbReference type="Pfam" id="PF06011">
    <property type="entry name" value="TRP"/>
    <property type="match status" value="1"/>
</dbReference>
<feature type="transmembrane region" description="Helical" evidence="2">
    <location>
        <begin position="6"/>
        <end position="23"/>
    </location>
</feature>
<dbReference type="AlphaFoldDB" id="A0A9P1GVV2"/>
<dbReference type="EMBL" id="CALLCH030000001">
    <property type="protein sequence ID" value="CAI4210980.1"/>
    <property type="molecule type" value="Genomic_DNA"/>
</dbReference>
<gene>
    <name evidence="4" type="ORF">PPNO1_LOCUS776</name>
</gene>
<comment type="caution">
    <text evidence="4">The sequence shown here is derived from an EMBL/GenBank/DDBJ whole genome shotgun (WGS) entry which is preliminary data.</text>
</comment>
<organism evidence="4 5">
    <name type="scientific">Parascedosporium putredinis</name>
    <dbReference type="NCBI Taxonomy" id="1442378"/>
    <lineage>
        <taxon>Eukaryota</taxon>
        <taxon>Fungi</taxon>
        <taxon>Dikarya</taxon>
        <taxon>Ascomycota</taxon>
        <taxon>Pezizomycotina</taxon>
        <taxon>Sordariomycetes</taxon>
        <taxon>Hypocreomycetidae</taxon>
        <taxon>Microascales</taxon>
        <taxon>Microascaceae</taxon>
        <taxon>Parascedosporium</taxon>
    </lineage>
</organism>
<keyword evidence="5" id="KW-1185">Reference proteome</keyword>
<dbReference type="PANTHER" id="PTHR31145:SF7">
    <property type="entry name" value="TRP-LIKE ION CHANNEL"/>
    <property type="match status" value="1"/>
</dbReference>
<proteinExistence type="predicted"/>
<dbReference type="GO" id="GO:0016020">
    <property type="term" value="C:membrane"/>
    <property type="evidence" value="ECO:0007669"/>
    <property type="project" value="TreeGrafter"/>
</dbReference>